<accession>A0AAD5YRF3</accession>
<evidence type="ECO:0000256" key="1">
    <source>
        <dbReference type="SAM" id="MobiDB-lite"/>
    </source>
</evidence>
<name>A0AAD5YRF3_9AGAR</name>
<dbReference type="PROSITE" id="PS51257">
    <property type="entry name" value="PROKAR_LIPOPROTEIN"/>
    <property type="match status" value="1"/>
</dbReference>
<feature type="region of interest" description="Disordered" evidence="1">
    <location>
        <begin position="316"/>
        <end position="349"/>
    </location>
</feature>
<proteinExistence type="predicted"/>
<sequence length="378" mass="39811">MRSLAVASFLLLSLTSSASALSSCVAFDANWNLLAFNFGGKDYNAGTQQNWNSADPTDITAQGRPPFDGPNVYCYLSQFTNAIYILGADSKNPTAVYLYDASAKSWSTQAVQADSGNKFDPTNFAAILDHDTNVFYAYSKGDIFSLDMELLKAANSTAKQWVDAQTVPWDASTYKPTMALAQNHIHFLGVPNVPAGSAMIFVIHFSFMQPEPQLYGQFPSTHGQTTSFFMDTGVQTKFAFIPDDVSATYVIDVTTNTTQTLKAPTNQDPNATYFASTDSLVQLSSSGAVSYLPFNQQQASDNSGASWTAITKLPTASTNSSASSSGSSASPSGTSGASSSSGGSSSGGNSNGNGALPLAFAGSWFWSVVGLLVGAALF</sequence>
<dbReference type="EMBL" id="JANIEX010001194">
    <property type="protein sequence ID" value="KAJ3560317.1"/>
    <property type="molecule type" value="Genomic_DNA"/>
</dbReference>
<reference evidence="3" key="1">
    <citation type="submission" date="2022-07" db="EMBL/GenBank/DDBJ databases">
        <title>Genome Sequence of Leucocoprinus birnbaumii.</title>
        <authorList>
            <person name="Buettner E."/>
        </authorList>
    </citation>
    <scope>NUCLEOTIDE SEQUENCE</scope>
    <source>
        <strain evidence="3">VT141</strain>
    </source>
</reference>
<evidence type="ECO:0000313" key="3">
    <source>
        <dbReference type="EMBL" id="KAJ3560317.1"/>
    </source>
</evidence>
<feature type="compositionally biased region" description="Low complexity" evidence="1">
    <location>
        <begin position="316"/>
        <end position="343"/>
    </location>
</feature>
<keyword evidence="4" id="KW-1185">Reference proteome</keyword>
<dbReference type="AlphaFoldDB" id="A0AAD5YRF3"/>
<evidence type="ECO:0000313" key="4">
    <source>
        <dbReference type="Proteomes" id="UP001213000"/>
    </source>
</evidence>
<feature type="chain" id="PRO_5042017566" evidence="2">
    <location>
        <begin position="21"/>
        <end position="378"/>
    </location>
</feature>
<evidence type="ECO:0000256" key="2">
    <source>
        <dbReference type="SAM" id="SignalP"/>
    </source>
</evidence>
<comment type="caution">
    <text evidence="3">The sequence shown here is derived from an EMBL/GenBank/DDBJ whole genome shotgun (WGS) entry which is preliminary data.</text>
</comment>
<dbReference type="Proteomes" id="UP001213000">
    <property type="component" value="Unassembled WGS sequence"/>
</dbReference>
<protein>
    <submittedName>
        <fullName evidence="3">Uncharacterized protein</fullName>
    </submittedName>
</protein>
<organism evidence="3 4">
    <name type="scientific">Leucocoprinus birnbaumii</name>
    <dbReference type="NCBI Taxonomy" id="56174"/>
    <lineage>
        <taxon>Eukaryota</taxon>
        <taxon>Fungi</taxon>
        <taxon>Dikarya</taxon>
        <taxon>Basidiomycota</taxon>
        <taxon>Agaricomycotina</taxon>
        <taxon>Agaricomycetes</taxon>
        <taxon>Agaricomycetidae</taxon>
        <taxon>Agaricales</taxon>
        <taxon>Agaricineae</taxon>
        <taxon>Agaricaceae</taxon>
        <taxon>Leucocoprinus</taxon>
    </lineage>
</organism>
<gene>
    <name evidence="3" type="ORF">NP233_g10914</name>
</gene>
<feature type="signal peptide" evidence="2">
    <location>
        <begin position="1"/>
        <end position="20"/>
    </location>
</feature>
<keyword evidence="2" id="KW-0732">Signal</keyword>